<evidence type="ECO:0000313" key="2">
    <source>
        <dbReference type="Proteomes" id="UP000799779"/>
    </source>
</evidence>
<name>A0A6A5W5U0_9PLEO</name>
<evidence type="ECO:0000313" key="1">
    <source>
        <dbReference type="EMBL" id="KAF1995481.1"/>
    </source>
</evidence>
<sequence>MDYITNLHDIASRVYKAVTAMEEHRAFLVGGRSLACFPKDVKESVHIVPENKRQYFGEVYNNSMGVLRKLDRMLVRYQSLNTKSKKA</sequence>
<protein>
    <submittedName>
        <fullName evidence="1">Uncharacterized protein</fullName>
    </submittedName>
</protein>
<proteinExistence type="predicted"/>
<dbReference type="OrthoDB" id="7464126at2759"/>
<dbReference type="AlphaFoldDB" id="A0A6A5W5U0"/>
<gene>
    <name evidence="1" type="ORF">P154DRAFT_526284</name>
</gene>
<dbReference type="Proteomes" id="UP000799779">
    <property type="component" value="Unassembled WGS sequence"/>
</dbReference>
<reference evidence="1" key="1">
    <citation type="journal article" date="2020" name="Stud. Mycol.">
        <title>101 Dothideomycetes genomes: a test case for predicting lifestyles and emergence of pathogens.</title>
        <authorList>
            <person name="Haridas S."/>
            <person name="Albert R."/>
            <person name="Binder M."/>
            <person name="Bloem J."/>
            <person name="Labutti K."/>
            <person name="Salamov A."/>
            <person name="Andreopoulos B."/>
            <person name="Baker S."/>
            <person name="Barry K."/>
            <person name="Bills G."/>
            <person name="Bluhm B."/>
            <person name="Cannon C."/>
            <person name="Castanera R."/>
            <person name="Culley D."/>
            <person name="Daum C."/>
            <person name="Ezra D."/>
            <person name="Gonzalez J."/>
            <person name="Henrissat B."/>
            <person name="Kuo A."/>
            <person name="Liang C."/>
            <person name="Lipzen A."/>
            <person name="Lutzoni F."/>
            <person name="Magnuson J."/>
            <person name="Mondo S."/>
            <person name="Nolan M."/>
            <person name="Ohm R."/>
            <person name="Pangilinan J."/>
            <person name="Park H.-J."/>
            <person name="Ramirez L."/>
            <person name="Alfaro M."/>
            <person name="Sun H."/>
            <person name="Tritt A."/>
            <person name="Yoshinaga Y."/>
            <person name="Zwiers L.-H."/>
            <person name="Turgeon B."/>
            <person name="Goodwin S."/>
            <person name="Spatafora J."/>
            <person name="Crous P."/>
            <person name="Grigoriev I."/>
        </authorList>
    </citation>
    <scope>NUCLEOTIDE SEQUENCE</scope>
    <source>
        <strain evidence="1">CBS 123094</strain>
    </source>
</reference>
<keyword evidence="2" id="KW-1185">Reference proteome</keyword>
<organism evidence="1 2">
    <name type="scientific">Amniculicola lignicola CBS 123094</name>
    <dbReference type="NCBI Taxonomy" id="1392246"/>
    <lineage>
        <taxon>Eukaryota</taxon>
        <taxon>Fungi</taxon>
        <taxon>Dikarya</taxon>
        <taxon>Ascomycota</taxon>
        <taxon>Pezizomycotina</taxon>
        <taxon>Dothideomycetes</taxon>
        <taxon>Pleosporomycetidae</taxon>
        <taxon>Pleosporales</taxon>
        <taxon>Amniculicolaceae</taxon>
        <taxon>Amniculicola</taxon>
    </lineage>
</organism>
<accession>A0A6A5W5U0</accession>
<dbReference type="EMBL" id="ML977638">
    <property type="protein sequence ID" value="KAF1995481.1"/>
    <property type="molecule type" value="Genomic_DNA"/>
</dbReference>